<sequence length="138" mass="15959">MPTPTSDDTHARMDRLEQRLRQMRASDGGITWDDFDGSPMASLLAKRELEALRQRLNESVTSVISRWREKIALIIDHSLERDHICMIMRSLQLRFAKHLMGFTHADFRSLVQALYDVEEGISQDGQSLALLILRERSH</sequence>
<name>A0A438CCF0_VITVI</name>
<dbReference type="AlphaFoldDB" id="A0A438CCF0"/>
<proteinExistence type="predicted"/>
<evidence type="ECO:0000313" key="2">
    <source>
        <dbReference type="Proteomes" id="UP000288805"/>
    </source>
</evidence>
<organism evidence="1 2">
    <name type="scientific">Vitis vinifera</name>
    <name type="common">Grape</name>
    <dbReference type="NCBI Taxonomy" id="29760"/>
    <lineage>
        <taxon>Eukaryota</taxon>
        <taxon>Viridiplantae</taxon>
        <taxon>Streptophyta</taxon>
        <taxon>Embryophyta</taxon>
        <taxon>Tracheophyta</taxon>
        <taxon>Spermatophyta</taxon>
        <taxon>Magnoliopsida</taxon>
        <taxon>eudicotyledons</taxon>
        <taxon>Gunneridae</taxon>
        <taxon>Pentapetalae</taxon>
        <taxon>rosids</taxon>
        <taxon>Vitales</taxon>
        <taxon>Vitaceae</taxon>
        <taxon>Viteae</taxon>
        <taxon>Vitis</taxon>
    </lineage>
</organism>
<comment type="caution">
    <text evidence="1">The sequence shown here is derived from an EMBL/GenBank/DDBJ whole genome shotgun (WGS) entry which is preliminary data.</text>
</comment>
<reference evidence="1 2" key="1">
    <citation type="journal article" date="2018" name="PLoS Genet.">
        <title>Population sequencing reveals clonal diversity and ancestral inbreeding in the grapevine cultivar Chardonnay.</title>
        <authorList>
            <person name="Roach M.J."/>
            <person name="Johnson D.L."/>
            <person name="Bohlmann J."/>
            <person name="van Vuuren H.J."/>
            <person name="Jones S.J."/>
            <person name="Pretorius I.S."/>
            <person name="Schmidt S.A."/>
            <person name="Borneman A.R."/>
        </authorList>
    </citation>
    <scope>NUCLEOTIDE SEQUENCE [LARGE SCALE GENOMIC DNA]</scope>
    <source>
        <strain evidence="2">cv. Chardonnay</strain>
        <tissue evidence="1">Leaf</tissue>
    </source>
</reference>
<evidence type="ECO:0000313" key="1">
    <source>
        <dbReference type="EMBL" id="RVW20911.1"/>
    </source>
</evidence>
<gene>
    <name evidence="1" type="ORF">CK203_110556</name>
</gene>
<protein>
    <submittedName>
        <fullName evidence="1">Uncharacterized protein</fullName>
    </submittedName>
</protein>
<accession>A0A438CCF0</accession>
<dbReference type="EMBL" id="QGNW01002328">
    <property type="protein sequence ID" value="RVW20911.1"/>
    <property type="molecule type" value="Genomic_DNA"/>
</dbReference>
<dbReference type="Proteomes" id="UP000288805">
    <property type="component" value="Unassembled WGS sequence"/>
</dbReference>